<protein>
    <recommendedName>
        <fullName evidence="4">Secreted protein</fullName>
    </recommendedName>
</protein>
<name>A0A8T0IET6_CERPU</name>
<evidence type="ECO:0008006" key="4">
    <source>
        <dbReference type="Google" id="ProtNLM"/>
    </source>
</evidence>
<comment type="caution">
    <text evidence="2">The sequence shown here is derived from an EMBL/GenBank/DDBJ whole genome shotgun (WGS) entry which is preliminary data.</text>
</comment>
<reference evidence="2" key="1">
    <citation type="submission" date="2020-06" db="EMBL/GenBank/DDBJ databases">
        <title>WGS assembly of Ceratodon purpureus strain R40.</title>
        <authorList>
            <person name="Carey S.B."/>
            <person name="Jenkins J."/>
            <person name="Shu S."/>
            <person name="Lovell J.T."/>
            <person name="Sreedasyam A."/>
            <person name="Maumus F."/>
            <person name="Tiley G.P."/>
            <person name="Fernandez-Pozo N."/>
            <person name="Barry K."/>
            <person name="Chen C."/>
            <person name="Wang M."/>
            <person name="Lipzen A."/>
            <person name="Daum C."/>
            <person name="Saski C.A."/>
            <person name="Payton A.C."/>
            <person name="Mcbreen J.C."/>
            <person name="Conrad R.E."/>
            <person name="Kollar L.M."/>
            <person name="Olsson S."/>
            <person name="Huttunen S."/>
            <person name="Landis J.B."/>
            <person name="Wickett N.J."/>
            <person name="Johnson M.G."/>
            <person name="Rensing S.A."/>
            <person name="Grimwood J."/>
            <person name="Schmutz J."/>
            <person name="Mcdaniel S.F."/>
        </authorList>
    </citation>
    <scope>NUCLEOTIDE SEQUENCE</scope>
    <source>
        <strain evidence="2">R40</strain>
    </source>
</reference>
<keyword evidence="3" id="KW-1185">Reference proteome</keyword>
<feature type="chain" id="PRO_5035755975" description="Secreted protein" evidence="1">
    <location>
        <begin position="25"/>
        <end position="92"/>
    </location>
</feature>
<proteinExistence type="predicted"/>
<dbReference type="EMBL" id="CM026424">
    <property type="protein sequence ID" value="KAG0581429.1"/>
    <property type="molecule type" value="Genomic_DNA"/>
</dbReference>
<keyword evidence="1" id="KW-0732">Signal</keyword>
<evidence type="ECO:0000256" key="1">
    <source>
        <dbReference type="SAM" id="SignalP"/>
    </source>
</evidence>
<gene>
    <name evidence="2" type="ORF">KC19_4G250800</name>
</gene>
<feature type="signal peptide" evidence="1">
    <location>
        <begin position="1"/>
        <end position="24"/>
    </location>
</feature>
<dbReference type="AlphaFoldDB" id="A0A8T0IET6"/>
<evidence type="ECO:0000313" key="3">
    <source>
        <dbReference type="Proteomes" id="UP000822688"/>
    </source>
</evidence>
<evidence type="ECO:0000313" key="2">
    <source>
        <dbReference type="EMBL" id="KAG0581429.1"/>
    </source>
</evidence>
<organism evidence="2 3">
    <name type="scientific">Ceratodon purpureus</name>
    <name type="common">Fire moss</name>
    <name type="synonym">Dicranum purpureum</name>
    <dbReference type="NCBI Taxonomy" id="3225"/>
    <lineage>
        <taxon>Eukaryota</taxon>
        <taxon>Viridiplantae</taxon>
        <taxon>Streptophyta</taxon>
        <taxon>Embryophyta</taxon>
        <taxon>Bryophyta</taxon>
        <taxon>Bryophytina</taxon>
        <taxon>Bryopsida</taxon>
        <taxon>Dicranidae</taxon>
        <taxon>Pseudoditrichales</taxon>
        <taxon>Ditrichaceae</taxon>
        <taxon>Ceratodon</taxon>
    </lineage>
</organism>
<accession>A0A8T0IET6</accession>
<dbReference type="Proteomes" id="UP000822688">
    <property type="component" value="Chromosome 4"/>
</dbReference>
<sequence>MICNSRSNGLILLTLAVLYTVTELRYSCRGLITAIQNRQAHGSSARLVPISRNFLAKVLLQLELGSKWSSTGKISMTTALSCDVTQISLTSF</sequence>